<keyword evidence="1" id="KW-0472">Membrane</keyword>
<dbReference type="InterPro" id="IPR036909">
    <property type="entry name" value="Cyt_c-like_dom_sf"/>
</dbReference>
<dbReference type="Proteomes" id="UP001595818">
    <property type="component" value="Unassembled WGS sequence"/>
</dbReference>
<reference evidence="6" key="1">
    <citation type="journal article" date="2019" name="Int. J. Syst. Evol. Microbiol.">
        <title>The Global Catalogue of Microorganisms (GCM) 10K type strain sequencing project: providing services to taxonomists for standard genome sequencing and annotation.</title>
        <authorList>
            <consortium name="The Broad Institute Genomics Platform"/>
            <consortium name="The Broad Institute Genome Sequencing Center for Infectious Disease"/>
            <person name="Wu L."/>
            <person name="Ma J."/>
        </authorList>
    </citation>
    <scope>NUCLEOTIDE SEQUENCE [LARGE SCALE GENOMIC DNA]</scope>
    <source>
        <strain evidence="6">CGMCC 4.7466</strain>
    </source>
</reference>
<keyword evidence="1" id="KW-1133">Transmembrane helix</keyword>
<evidence type="ECO:0000259" key="3">
    <source>
        <dbReference type="Pfam" id="PF07587"/>
    </source>
</evidence>
<feature type="domain" description="Cytochrome C Planctomycete-type" evidence="4">
    <location>
        <begin position="60"/>
        <end position="116"/>
    </location>
</feature>
<dbReference type="InterPro" id="IPR022655">
    <property type="entry name" value="DUF1553"/>
</dbReference>
<dbReference type="RefSeq" id="WP_377068537.1">
    <property type="nucleotide sequence ID" value="NZ_JBHSJJ010000019.1"/>
</dbReference>
<feature type="transmembrane region" description="Helical" evidence="1">
    <location>
        <begin position="7"/>
        <end position="25"/>
    </location>
</feature>
<feature type="domain" description="DUF1553" evidence="3">
    <location>
        <begin position="630"/>
        <end position="884"/>
    </location>
</feature>
<keyword evidence="1" id="KW-0812">Transmembrane</keyword>
<proteinExistence type="predicted"/>
<evidence type="ECO:0000256" key="1">
    <source>
        <dbReference type="SAM" id="Phobius"/>
    </source>
</evidence>
<evidence type="ECO:0000259" key="4">
    <source>
        <dbReference type="Pfam" id="PF07635"/>
    </source>
</evidence>
<dbReference type="Pfam" id="PF07635">
    <property type="entry name" value="PSCyt1"/>
    <property type="match status" value="1"/>
</dbReference>
<dbReference type="Gene3D" id="2.60.120.260">
    <property type="entry name" value="Galactose-binding domain-like"/>
    <property type="match status" value="1"/>
</dbReference>
<dbReference type="InterPro" id="IPR011429">
    <property type="entry name" value="Cyt_c_Planctomycete-type"/>
</dbReference>
<dbReference type="Pfam" id="PF07587">
    <property type="entry name" value="PSD1"/>
    <property type="match status" value="1"/>
</dbReference>
<dbReference type="EMBL" id="JBHSJJ010000019">
    <property type="protein sequence ID" value="MFC4874566.1"/>
    <property type="molecule type" value="Genomic_DNA"/>
</dbReference>
<comment type="caution">
    <text evidence="5">The sequence shown here is derived from an EMBL/GenBank/DDBJ whole genome shotgun (WGS) entry which is preliminary data.</text>
</comment>
<gene>
    <name evidence="5" type="ORF">ACFPFU_22880</name>
</gene>
<dbReference type="PANTHER" id="PTHR35889:SF3">
    <property type="entry name" value="F-BOX DOMAIN-CONTAINING PROTEIN"/>
    <property type="match status" value="1"/>
</dbReference>
<dbReference type="Pfam" id="PF07583">
    <property type="entry name" value="PSCyt2"/>
    <property type="match status" value="1"/>
</dbReference>
<name>A0ABV9T7Y0_9BACT</name>
<evidence type="ECO:0000313" key="5">
    <source>
        <dbReference type="EMBL" id="MFC4874566.1"/>
    </source>
</evidence>
<dbReference type="InterPro" id="IPR011444">
    <property type="entry name" value="DUF1549"/>
</dbReference>
<dbReference type="CDD" id="cd04084">
    <property type="entry name" value="CBM6_xylanase-like"/>
    <property type="match status" value="1"/>
</dbReference>
<evidence type="ECO:0000259" key="2">
    <source>
        <dbReference type="Pfam" id="PF07583"/>
    </source>
</evidence>
<protein>
    <submittedName>
        <fullName evidence="5">DUF1553 domain-containing protein</fullName>
    </submittedName>
</protein>
<organism evidence="5 6">
    <name type="scientific">Negadavirga shengliensis</name>
    <dbReference type="NCBI Taxonomy" id="1389218"/>
    <lineage>
        <taxon>Bacteria</taxon>
        <taxon>Pseudomonadati</taxon>
        <taxon>Bacteroidota</taxon>
        <taxon>Cytophagia</taxon>
        <taxon>Cytophagales</taxon>
        <taxon>Cyclobacteriaceae</taxon>
        <taxon>Negadavirga</taxon>
    </lineage>
</organism>
<keyword evidence="6" id="KW-1185">Reference proteome</keyword>
<dbReference type="SUPFAM" id="SSF46626">
    <property type="entry name" value="Cytochrome c"/>
    <property type="match status" value="1"/>
</dbReference>
<feature type="domain" description="DUF1549" evidence="2">
    <location>
        <begin position="166"/>
        <end position="371"/>
    </location>
</feature>
<accession>A0ABV9T7Y0</accession>
<evidence type="ECO:0000313" key="6">
    <source>
        <dbReference type="Proteomes" id="UP001595818"/>
    </source>
</evidence>
<dbReference type="PANTHER" id="PTHR35889">
    <property type="entry name" value="CYCLOINULO-OLIGOSACCHARIDE FRUCTANOTRANSFERASE-RELATED"/>
    <property type="match status" value="1"/>
</dbReference>
<sequence>MLPKTRLILSFSSGLFLIWLVYLLLNGVSIENKHRYIPSFVLGKEVDFNKDIRPIFNKKCIFCHGGVKKSGGFSLLFEEEALAVNESGKRAIVPGSPGKSELVKRIKHHDPEYRMPLEREPLSKKEIAVLTKWINQGAPWKDHWAYIAPEETAVPEISDDWIITDIDRFILEKLEEMELAPNPMADRYTLLRRVSFDLTGLPPSLEQTRAFLADTSATAYEAVVDSLLASPAYGERWAAMWMDLARYADSKGYEADRPRSIWKYRDWLINAFNDNIPFDRFVTEQLAGDLLPDATDDQYIATAFHRNTMNNDEGGTDNEEFRIAALIDKVSTTWSVLQGTTMECVQCHSHPYDPIKHEDFYKSLAFFNQTADTDMPNESPVLVEFTEKEDQDRLNRILDWAEKHAGLETRPYYEKLVRVTEPKIHPHLFEQMDKGIPVKGTSFFSVTDSVYTRKKQVPFRGEDRIMLRVRADTSVGVLEFRLDHKEGEVIGNWRVRQKTKKVFDEEENMDKIITLNETISVPIKKVEGNRDLYLVLQGAEKSHTQCIVEWVSLHQALPGEGEKGYEDVEKDFYQLFNLEKGKVGTPIMLELKAEYGRETRLFEKGNWMVLGDKVEPGVPEKWNDFAYGMNRLGLAEWLVSPDNPLTARVTVNRFWEQLFGLGLVETLEDFGSQGFDPTHPELLDWLARRFIHEHEWDVKKLLKEIVMSAAYRQSSHMREDLLEKDPGNKMLARGPRIRLTAEQLRDQALSVSGLLSKKMYGASVMPEQPEGIWQVVYSGDKWETSTGEDRYRRALYTFWRRTSPYPSFIAFDAPSREFCLPRRIDTNTPIQALVTLNDPVYLEAARELARKVAESSPSDARAQLALMYSMAMLRGVDEEKLEDLLLLHRQTQQYFEADPEAICQLIGEENETLAVLTVMANTIMNLDEFLMKS</sequence>